<keyword evidence="10" id="KW-0175">Coiled coil</keyword>
<protein>
    <recommendedName>
        <fullName evidence="13">rRNA-processing protein</fullName>
    </recommendedName>
</protein>
<evidence type="ECO:0000256" key="1">
    <source>
        <dbReference type="ARBA" id="ARBA00004090"/>
    </source>
</evidence>
<reference evidence="16 17" key="1">
    <citation type="journal article" date="2019" name="Sci. Rep.">
        <title>Comparative genomics of chytrid fungi reveal insights into the obligate biotrophic and pathogenic lifestyle of Synchytrium endobioticum.</title>
        <authorList>
            <person name="van de Vossenberg B.T.L.H."/>
            <person name="Warris S."/>
            <person name="Nguyen H.D.T."/>
            <person name="van Gent-Pelzer M.P.E."/>
            <person name="Joly D.L."/>
            <person name="van de Geest H.C."/>
            <person name="Bonants P.J.M."/>
            <person name="Smith D.S."/>
            <person name="Levesque C.A."/>
            <person name="van der Lee T.A.J."/>
        </authorList>
    </citation>
    <scope>NUCLEOTIDE SEQUENCE [LARGE SCALE GENOMIC DNA]</scope>
    <source>
        <strain evidence="14 17">LEV6574</strain>
        <strain evidence="15 16">MB42</strain>
    </source>
</reference>
<dbReference type="GO" id="GO:0006364">
    <property type="term" value="P:rRNA processing"/>
    <property type="evidence" value="ECO:0007669"/>
    <property type="project" value="UniProtKB-UniRule"/>
</dbReference>
<evidence type="ECO:0000256" key="12">
    <source>
        <dbReference type="ARBA" id="ARBA00093307"/>
    </source>
</evidence>
<keyword evidence="11 13" id="KW-0539">Nucleus</keyword>
<comment type="subcellular location">
    <subcellularLocation>
        <location evidence="2">Chromosome</location>
    </subcellularLocation>
    <subcellularLocation>
        <location evidence="3 13">Nucleus</location>
        <location evidence="3 13">Nucleolus</location>
    </subcellularLocation>
</comment>
<comment type="function">
    <text evidence="12">Required for proper chromosome segregation during mitosis and error-free mitotic progression.</text>
</comment>
<name>A0A507DJA5_9FUNG</name>
<comment type="caution">
    <text evidence="14">The sequence shown here is derived from an EMBL/GenBank/DDBJ whole genome shotgun (WGS) entry which is preliminary data.</text>
</comment>
<evidence type="ECO:0000313" key="17">
    <source>
        <dbReference type="Proteomes" id="UP000320475"/>
    </source>
</evidence>
<evidence type="ECO:0000256" key="3">
    <source>
        <dbReference type="ARBA" id="ARBA00004604"/>
    </source>
</evidence>
<comment type="function">
    <text evidence="1 13">Involved in nucleolar integrity and required for processing of the pre-rRNA for the 60S ribosome subunit.</text>
</comment>
<sequence length="126" mass="14698">MKAKEETVRGRPVSGRAWKTVQTKRFSHQKDKSLRPGWEKQQLLRKERLVIKAIEAELKADKNAEKEAQKQLRKDRMKCKEEMERRAEVLQVVSATKIKHMSKKKLRGLRKLSHAELAARKLPSSS</sequence>
<dbReference type="AlphaFoldDB" id="A0A507DJA5"/>
<evidence type="ECO:0000256" key="8">
    <source>
        <dbReference type="ARBA" id="ARBA00022553"/>
    </source>
</evidence>
<dbReference type="InterPro" id="IPR005579">
    <property type="entry name" value="Cgr1-like"/>
</dbReference>
<evidence type="ECO:0000256" key="5">
    <source>
        <dbReference type="ARBA" id="ARBA00022454"/>
    </source>
</evidence>
<dbReference type="VEuPathDB" id="FungiDB:SeMB42_g00125"/>
<evidence type="ECO:0000313" key="15">
    <source>
        <dbReference type="EMBL" id="TPX54903.1"/>
    </source>
</evidence>
<dbReference type="Proteomes" id="UP000320475">
    <property type="component" value="Unassembled WGS sequence"/>
</dbReference>
<organism evidence="14 17">
    <name type="scientific">Synchytrium endobioticum</name>
    <dbReference type="NCBI Taxonomy" id="286115"/>
    <lineage>
        <taxon>Eukaryota</taxon>
        <taxon>Fungi</taxon>
        <taxon>Fungi incertae sedis</taxon>
        <taxon>Chytridiomycota</taxon>
        <taxon>Chytridiomycota incertae sedis</taxon>
        <taxon>Chytridiomycetes</taxon>
        <taxon>Synchytriales</taxon>
        <taxon>Synchytriaceae</taxon>
        <taxon>Synchytrium</taxon>
    </lineage>
</organism>
<evidence type="ECO:0000256" key="11">
    <source>
        <dbReference type="ARBA" id="ARBA00023242"/>
    </source>
</evidence>
<dbReference type="GO" id="GO:0005730">
    <property type="term" value="C:nucleolus"/>
    <property type="evidence" value="ECO:0007669"/>
    <property type="project" value="UniProtKB-SubCell"/>
</dbReference>
<dbReference type="Pfam" id="PF03879">
    <property type="entry name" value="Cgr1"/>
    <property type="match status" value="1"/>
</dbReference>
<evidence type="ECO:0000256" key="10">
    <source>
        <dbReference type="ARBA" id="ARBA00023054"/>
    </source>
</evidence>
<proteinExistence type="inferred from homology"/>
<evidence type="ECO:0000313" key="14">
    <source>
        <dbReference type="EMBL" id="TPX51586.1"/>
    </source>
</evidence>
<keyword evidence="16" id="KW-1185">Reference proteome</keyword>
<evidence type="ECO:0000256" key="2">
    <source>
        <dbReference type="ARBA" id="ARBA00004286"/>
    </source>
</evidence>
<keyword evidence="6 13" id="KW-0690">Ribosome biogenesis</keyword>
<keyword evidence="5" id="KW-0158">Chromosome</keyword>
<dbReference type="Proteomes" id="UP000317494">
    <property type="component" value="Unassembled WGS sequence"/>
</dbReference>
<dbReference type="PANTHER" id="PTHR13557">
    <property type="entry name" value="COILED-COIL DOMAIN-CONTAINING PROTEIN 86"/>
    <property type="match status" value="1"/>
</dbReference>
<keyword evidence="9" id="KW-0164">Citrullination</keyword>
<evidence type="ECO:0000256" key="9">
    <source>
        <dbReference type="ARBA" id="ARBA00022934"/>
    </source>
</evidence>
<keyword evidence="8" id="KW-0597">Phosphoprotein</keyword>
<dbReference type="InterPro" id="IPR026570">
    <property type="entry name" value="CCDC86"/>
</dbReference>
<dbReference type="EMBL" id="QEAM01000003">
    <property type="protein sequence ID" value="TPX51586.1"/>
    <property type="molecule type" value="Genomic_DNA"/>
</dbReference>
<comment type="similarity">
    <text evidence="4 13">Belongs to the CGR1 family.</text>
</comment>
<accession>A0A507DJA5</accession>
<evidence type="ECO:0000256" key="6">
    <source>
        <dbReference type="ARBA" id="ARBA00022517"/>
    </source>
</evidence>
<dbReference type="STRING" id="286115.A0A507DJA5"/>
<evidence type="ECO:0000256" key="7">
    <source>
        <dbReference type="ARBA" id="ARBA00022552"/>
    </source>
</evidence>
<dbReference type="EMBL" id="QEAN01000002">
    <property type="protein sequence ID" value="TPX54903.1"/>
    <property type="molecule type" value="Genomic_DNA"/>
</dbReference>
<keyword evidence="7 13" id="KW-0698">rRNA processing</keyword>
<dbReference type="OrthoDB" id="277961at2759"/>
<dbReference type="GO" id="GO:0005694">
    <property type="term" value="C:chromosome"/>
    <property type="evidence" value="ECO:0007669"/>
    <property type="project" value="UniProtKB-SubCell"/>
</dbReference>
<evidence type="ECO:0000256" key="4">
    <source>
        <dbReference type="ARBA" id="ARBA00007869"/>
    </source>
</evidence>
<dbReference type="PANTHER" id="PTHR13557:SF1">
    <property type="entry name" value="COILED-COIL DOMAIN-CONTAINING PROTEIN 86"/>
    <property type="match status" value="1"/>
</dbReference>
<evidence type="ECO:0000313" key="16">
    <source>
        <dbReference type="Proteomes" id="UP000317494"/>
    </source>
</evidence>
<evidence type="ECO:0000256" key="13">
    <source>
        <dbReference type="RuleBase" id="RU363084"/>
    </source>
</evidence>
<gene>
    <name evidence="14" type="ORF">SeLEV6574_g00219</name>
    <name evidence="15" type="ORF">SeMB42_g00125</name>
</gene>